<gene>
    <name evidence="2" type="ORF">QCN29_11585</name>
</gene>
<protein>
    <submittedName>
        <fullName evidence="2">Uncharacterized protein</fullName>
    </submittedName>
</protein>
<proteinExistence type="predicted"/>
<feature type="compositionally biased region" description="Pro residues" evidence="1">
    <location>
        <begin position="197"/>
        <end position="210"/>
    </location>
</feature>
<comment type="caution">
    <text evidence="2">The sequence shown here is derived from an EMBL/GenBank/DDBJ whole genome shotgun (WGS) entry which is preliminary data.</text>
</comment>
<reference evidence="2 3" key="1">
    <citation type="submission" date="2023-04" db="EMBL/GenBank/DDBJ databases">
        <title>Streptomyces chengmaiensis sp. nov. isolated from the stem of mangrove plant in Hainan.</title>
        <authorList>
            <person name="Huang X."/>
            <person name="Zhou S."/>
            <person name="Chu X."/>
            <person name="Xie Y."/>
            <person name="Lin Y."/>
        </authorList>
    </citation>
    <scope>NUCLEOTIDE SEQUENCE [LARGE SCALE GENOMIC DNA]</scope>
    <source>
        <strain evidence="2 3">HNM0663</strain>
    </source>
</reference>
<evidence type="ECO:0000313" key="2">
    <source>
        <dbReference type="EMBL" id="MDH2389424.1"/>
    </source>
</evidence>
<sequence>MKREIMLSFTVGSGPALEATAYADFDTGQVVYRIADIGAFTLGWDPDRNPEADQDPKEEILHVAYGTGPFGFQMDEAPVLFGVTLAGTESFTRATLTAGTLRLRPYRLIISSPVRVAKGTARRAFAIVSALARHWLAQPWAPDLRRAHEHDCAPRSLSRYGGLITQHEERMRRVREDHAYYIQRADRATAILQAGPVPAPAGAPPHPFPPADASTKTTGR</sequence>
<dbReference type="Proteomes" id="UP001223144">
    <property type="component" value="Unassembled WGS sequence"/>
</dbReference>
<feature type="region of interest" description="Disordered" evidence="1">
    <location>
        <begin position="195"/>
        <end position="220"/>
    </location>
</feature>
<evidence type="ECO:0000256" key="1">
    <source>
        <dbReference type="SAM" id="MobiDB-lite"/>
    </source>
</evidence>
<keyword evidence="3" id="KW-1185">Reference proteome</keyword>
<dbReference type="EMBL" id="JARWBG010000010">
    <property type="protein sequence ID" value="MDH2389424.1"/>
    <property type="molecule type" value="Genomic_DNA"/>
</dbReference>
<evidence type="ECO:0000313" key="3">
    <source>
        <dbReference type="Proteomes" id="UP001223144"/>
    </source>
</evidence>
<name>A0ABT6HMZ6_9ACTN</name>
<accession>A0ABT6HMZ6</accession>
<dbReference type="RefSeq" id="WP_279927771.1">
    <property type="nucleotide sequence ID" value="NZ_JARWBG010000010.1"/>
</dbReference>
<organism evidence="2 3">
    <name type="scientific">Streptomyces chengmaiensis</name>
    <dbReference type="NCBI Taxonomy" id="3040919"/>
    <lineage>
        <taxon>Bacteria</taxon>
        <taxon>Bacillati</taxon>
        <taxon>Actinomycetota</taxon>
        <taxon>Actinomycetes</taxon>
        <taxon>Kitasatosporales</taxon>
        <taxon>Streptomycetaceae</taxon>
        <taxon>Streptomyces</taxon>
    </lineage>
</organism>